<evidence type="ECO:0000313" key="2">
    <source>
        <dbReference type="Proteomes" id="UP000654345"/>
    </source>
</evidence>
<organism evidence="1 2">
    <name type="scientific">Ktedonobacter robiniae</name>
    <dbReference type="NCBI Taxonomy" id="2778365"/>
    <lineage>
        <taxon>Bacteria</taxon>
        <taxon>Bacillati</taxon>
        <taxon>Chloroflexota</taxon>
        <taxon>Ktedonobacteria</taxon>
        <taxon>Ktedonobacterales</taxon>
        <taxon>Ktedonobacteraceae</taxon>
        <taxon>Ktedonobacter</taxon>
    </lineage>
</organism>
<proteinExistence type="predicted"/>
<keyword evidence="2" id="KW-1185">Reference proteome</keyword>
<gene>
    <name evidence="1" type="ORF">KSB_22970</name>
</gene>
<evidence type="ECO:0000313" key="1">
    <source>
        <dbReference type="EMBL" id="GHO53822.1"/>
    </source>
</evidence>
<accession>A0ABQ3UMI1</accession>
<protein>
    <submittedName>
        <fullName evidence="1">Uncharacterized protein</fullName>
    </submittedName>
</protein>
<sequence length="46" mass="5332">MSRRLHMFQKAGKRAGNTIEFGQEILCNNRYAHRTPFTYRGECGGQ</sequence>
<name>A0ABQ3UMI1_9CHLR</name>
<dbReference type="EMBL" id="BNJG01000001">
    <property type="protein sequence ID" value="GHO53822.1"/>
    <property type="molecule type" value="Genomic_DNA"/>
</dbReference>
<comment type="caution">
    <text evidence="1">The sequence shown here is derived from an EMBL/GenBank/DDBJ whole genome shotgun (WGS) entry which is preliminary data.</text>
</comment>
<reference evidence="1 2" key="1">
    <citation type="journal article" date="2021" name="Int. J. Syst. Evol. Microbiol.">
        <title>Reticulibacter mediterranei gen. nov., sp. nov., within the new family Reticulibacteraceae fam. nov., and Ktedonospora formicarum gen. nov., sp. nov., Ktedonobacter robiniae sp. nov., Dictyobacter formicarum sp. nov. and Dictyobacter arantiisoli sp. nov., belonging to the class Ktedonobacteria.</title>
        <authorList>
            <person name="Yabe S."/>
            <person name="Zheng Y."/>
            <person name="Wang C.M."/>
            <person name="Sakai Y."/>
            <person name="Abe K."/>
            <person name="Yokota A."/>
            <person name="Donadio S."/>
            <person name="Cavaletti L."/>
            <person name="Monciardini P."/>
        </authorList>
    </citation>
    <scope>NUCLEOTIDE SEQUENCE [LARGE SCALE GENOMIC DNA]</scope>
    <source>
        <strain evidence="1 2">SOSP1-30</strain>
    </source>
</reference>
<dbReference type="Proteomes" id="UP000654345">
    <property type="component" value="Unassembled WGS sequence"/>
</dbReference>